<evidence type="ECO:0000313" key="1">
    <source>
        <dbReference type="EMBL" id="ACD11985.1"/>
    </source>
</evidence>
<reference evidence="1" key="1">
    <citation type="submission" date="2007-10" db="EMBL/GenBank/DDBJ databases">
        <title>Classification and functional annotation of ESTs from venom glands of Isometrus maculatus.</title>
        <authorList>
            <person name="Li W."/>
            <person name="Ma Y."/>
            <person name="Zhao R."/>
            <person name="Cao Z."/>
        </authorList>
    </citation>
    <scope>NUCLEOTIDE SEQUENCE</scope>
    <source>
        <tissue evidence="1">Venom gland</tissue>
    </source>
</reference>
<name>A0A0U1SST2_ISOMC</name>
<dbReference type="EMBL" id="EU252431">
    <property type="protein sequence ID" value="ACD11985.1"/>
    <property type="molecule type" value="mRNA"/>
</dbReference>
<protein>
    <submittedName>
        <fullName evidence="1">Uncharacterized protein</fullName>
    </submittedName>
</protein>
<sequence length="250" mass="27972">AIHKIITDAKLKNDTDDAKINRVPSINSESESQEIKIPAKPIIQNTQKSCSGNKVTISEKLKNNEKEGLVPIITTSRQDEPTIISTPQRWRNNKVRSHTTSEVSPSDIHKAHLRQRKASAPDLPSAIKQIDVSAKENLFSTPLHGQKPEPPPKSPSITALVAAKNPSFTMVASENSKLKDIPLASVKNNKEANLPSWLQLAQQRREQREQRERLLMGPTTTTFVLETSGKPTRNSKVWDMVHNFQKLQMT</sequence>
<organism evidence="1">
    <name type="scientific">Isometrus maculatus</name>
    <name type="common">Lesser brown scorpion</name>
    <name type="synonym">Scorpio maculatus</name>
    <dbReference type="NCBI Taxonomy" id="497827"/>
    <lineage>
        <taxon>Eukaryota</taxon>
        <taxon>Metazoa</taxon>
        <taxon>Ecdysozoa</taxon>
        <taxon>Arthropoda</taxon>
        <taxon>Chelicerata</taxon>
        <taxon>Arachnida</taxon>
        <taxon>Scorpiones</taxon>
        <taxon>Buthida</taxon>
        <taxon>Buthoidea</taxon>
        <taxon>Buthidae</taxon>
        <taxon>Isometrus</taxon>
    </lineage>
</organism>
<accession>A0A0U1SST2</accession>
<dbReference type="AlphaFoldDB" id="A0A0U1SST2"/>
<feature type="non-terminal residue" evidence="1">
    <location>
        <position position="1"/>
    </location>
</feature>
<proteinExistence type="evidence at transcript level"/>